<comment type="subcellular location">
    <subcellularLocation>
        <location evidence="1">Membrane</location>
        <topology evidence="1">Multi-pass membrane protein</topology>
    </subcellularLocation>
</comment>
<dbReference type="PANTHER" id="PTHR38459">
    <property type="entry name" value="PROPHAGE BACTOPRENOL-LINKED GLUCOSE TRANSLOCASE HOMOLOG"/>
    <property type="match status" value="1"/>
</dbReference>
<dbReference type="BioCyc" id="RCHA213810:RUM_RS07525-MONOMER"/>
<dbReference type="PANTHER" id="PTHR38459:SF1">
    <property type="entry name" value="PROPHAGE BACTOPRENOL-LINKED GLUCOSE TRANSLOCASE HOMOLOG"/>
    <property type="match status" value="1"/>
</dbReference>
<comment type="similarity">
    <text evidence="2">Belongs to the GtrA family.</text>
</comment>
<dbReference type="GeneID" id="83156263"/>
<accession>D4LDE3</accession>
<gene>
    <name evidence="8" type="ordered locus">RUM_15450</name>
</gene>
<evidence type="ECO:0000256" key="5">
    <source>
        <dbReference type="ARBA" id="ARBA00023136"/>
    </source>
</evidence>
<dbReference type="STRING" id="213810.RUM_15450"/>
<evidence type="ECO:0000256" key="6">
    <source>
        <dbReference type="SAM" id="Phobius"/>
    </source>
</evidence>
<dbReference type="InterPro" id="IPR051401">
    <property type="entry name" value="GtrA_CellWall_Glycosyl"/>
</dbReference>
<dbReference type="GO" id="GO:0000271">
    <property type="term" value="P:polysaccharide biosynthetic process"/>
    <property type="evidence" value="ECO:0007669"/>
    <property type="project" value="InterPro"/>
</dbReference>
<dbReference type="GO" id="GO:0005886">
    <property type="term" value="C:plasma membrane"/>
    <property type="evidence" value="ECO:0007669"/>
    <property type="project" value="TreeGrafter"/>
</dbReference>
<protein>
    <submittedName>
        <fullName evidence="8">Predicted membrane protein</fullName>
    </submittedName>
</protein>
<dbReference type="RefSeq" id="WP_015558544.1">
    <property type="nucleotide sequence ID" value="NC_021039.1"/>
</dbReference>
<evidence type="ECO:0000256" key="2">
    <source>
        <dbReference type="ARBA" id="ARBA00009399"/>
    </source>
</evidence>
<proteinExistence type="inferred from homology"/>
<dbReference type="KEGG" id="rch:RUM_15450"/>
<evidence type="ECO:0000256" key="4">
    <source>
        <dbReference type="ARBA" id="ARBA00022989"/>
    </source>
</evidence>
<reference evidence="8" key="1">
    <citation type="submission" date="2010-03" db="EMBL/GenBank/DDBJ databases">
        <title>The genome sequence of Ruminococcus sp. 18P13.</title>
        <authorList>
            <consortium name="metaHIT consortium -- http://www.metahit.eu/"/>
            <person name="Pajon A."/>
            <person name="Turner K."/>
            <person name="Parkhill J."/>
            <person name="Bernalier A."/>
        </authorList>
    </citation>
    <scope>NUCLEOTIDE SEQUENCE [LARGE SCALE GENOMIC DNA]</scope>
    <source>
        <strain evidence="8">Type strain: 18P13</strain>
    </source>
</reference>
<organism evidence="8 9">
    <name type="scientific">Ruminococcus champanellensis (strain DSM 18848 / JCM 17042 / KCTC 15320 / 18P13)</name>
    <dbReference type="NCBI Taxonomy" id="213810"/>
    <lineage>
        <taxon>Bacteria</taxon>
        <taxon>Bacillati</taxon>
        <taxon>Bacillota</taxon>
        <taxon>Clostridia</taxon>
        <taxon>Eubacteriales</taxon>
        <taxon>Oscillospiraceae</taxon>
        <taxon>Ruminococcus</taxon>
    </lineage>
</organism>
<feature type="domain" description="GtrA/DPMS transmembrane" evidence="7">
    <location>
        <begin position="30"/>
        <end position="145"/>
    </location>
</feature>
<keyword evidence="4 6" id="KW-1133">Transmembrane helix</keyword>
<feature type="transmembrane region" description="Helical" evidence="6">
    <location>
        <begin position="62"/>
        <end position="82"/>
    </location>
</feature>
<keyword evidence="5 6" id="KW-0472">Membrane</keyword>
<dbReference type="HOGENOM" id="CLU_083873_6_3_9"/>
<keyword evidence="3 6" id="KW-0812">Transmembrane</keyword>
<evidence type="ECO:0000256" key="3">
    <source>
        <dbReference type="ARBA" id="ARBA00022692"/>
    </source>
</evidence>
<evidence type="ECO:0000259" key="7">
    <source>
        <dbReference type="Pfam" id="PF04138"/>
    </source>
</evidence>
<feature type="transmembrane region" description="Helical" evidence="6">
    <location>
        <begin position="28"/>
        <end position="50"/>
    </location>
</feature>
<feature type="transmembrane region" description="Helical" evidence="6">
    <location>
        <begin position="94"/>
        <end position="115"/>
    </location>
</feature>
<dbReference type="PATRIC" id="fig|213810.4.peg.1443"/>
<dbReference type="EMBL" id="FP929052">
    <property type="protein sequence ID" value="CBL17638.1"/>
    <property type="molecule type" value="Genomic_DNA"/>
</dbReference>
<dbReference type="Proteomes" id="UP000007054">
    <property type="component" value="Chromosome"/>
</dbReference>
<evidence type="ECO:0000313" key="9">
    <source>
        <dbReference type="Proteomes" id="UP000007054"/>
    </source>
</evidence>
<feature type="transmembrane region" description="Helical" evidence="6">
    <location>
        <begin position="121"/>
        <end position="140"/>
    </location>
</feature>
<dbReference type="InterPro" id="IPR007267">
    <property type="entry name" value="GtrA_DPMS_TM"/>
</dbReference>
<evidence type="ECO:0000313" key="8">
    <source>
        <dbReference type="EMBL" id="CBL17638.1"/>
    </source>
</evidence>
<name>D4LDE3_RUMC1</name>
<evidence type="ECO:0000256" key="1">
    <source>
        <dbReference type="ARBA" id="ARBA00004141"/>
    </source>
</evidence>
<reference evidence="8" key="2">
    <citation type="submission" date="2010-03" db="EMBL/GenBank/DDBJ databases">
        <authorList>
            <person name="Pajon A."/>
        </authorList>
    </citation>
    <scope>NUCLEOTIDE SEQUENCE</scope>
    <source>
        <strain evidence="8">Type strain: 18P13</strain>
    </source>
</reference>
<dbReference type="AlphaFoldDB" id="D4LDE3"/>
<keyword evidence="9" id="KW-1185">Reference proteome</keyword>
<sequence>MKELLGCIRRLDWKGLMITPSDNLFIQLFRYAFVGGLAFVADFGTLALLYHKFGVNEYLATAIAFVMGLIVNFILSKLLVFTTGAKVKSTVLEFLSYTVIGIIGLGLTEAIIWLGTVPLHIPVLVAKVIAAVLVLIWNFAARKIFLYGGKA</sequence>
<dbReference type="Pfam" id="PF04138">
    <property type="entry name" value="GtrA_DPMS_TM"/>
    <property type="match status" value="1"/>
</dbReference>